<protein>
    <submittedName>
        <fullName evidence="3">DUF6094 domain-containing protein</fullName>
    </submittedName>
</protein>
<dbReference type="EMBL" id="JBFPKE010000015">
    <property type="protein sequence ID" value="MEX3753590.1"/>
    <property type="molecule type" value="Genomic_DNA"/>
</dbReference>
<feature type="domain" description="DUF6094" evidence="2">
    <location>
        <begin position="4"/>
        <end position="204"/>
    </location>
</feature>
<keyword evidence="1" id="KW-1133">Transmembrane helix</keyword>
<dbReference type="InterPro" id="IPR046076">
    <property type="entry name" value="DUF6094"/>
</dbReference>
<keyword evidence="1" id="KW-0812">Transmembrane</keyword>
<feature type="transmembrane region" description="Helical" evidence="1">
    <location>
        <begin position="142"/>
        <end position="164"/>
    </location>
</feature>
<dbReference type="Proteomes" id="UP001558535">
    <property type="component" value="Unassembled WGS sequence"/>
</dbReference>
<evidence type="ECO:0000256" key="1">
    <source>
        <dbReference type="SAM" id="Phobius"/>
    </source>
</evidence>
<name>A0ABV3WK10_9BURK</name>
<proteinExistence type="predicted"/>
<evidence type="ECO:0000313" key="3">
    <source>
        <dbReference type="EMBL" id="MEX3753590.1"/>
    </source>
</evidence>
<reference evidence="3 4" key="1">
    <citation type="submission" date="2024-07" db="EMBL/GenBank/DDBJ databases">
        <title>A survey of Mimosa microsymbionts across Brazilian biomes reveals a high diversity of Paraburkholderia nodulating endemic species, but also that Cupriavidus is common as a symbiont of widespread species.</title>
        <authorList>
            <person name="Rouws L."/>
            <person name="Barauna A."/>
            <person name="Beukes C."/>
            <person name="Rouws J.R.C."/>
            <person name="De Faria S.M."/>
            <person name="Gross E."/>
            <person name="Bueno Dos Reis Junior F."/>
            <person name="Simon M.F."/>
            <person name="Maluk M."/>
            <person name="Odee D.W."/>
            <person name="Kenicer G."/>
            <person name="Young J.P.W."/>
            <person name="Reis V.M."/>
            <person name="Zilli J."/>
            <person name="James E.K."/>
        </authorList>
    </citation>
    <scope>NUCLEOTIDE SEQUENCE [LARGE SCALE GENOMIC DNA]</scope>
    <source>
        <strain evidence="3 4">BR14375</strain>
    </source>
</reference>
<sequence length="371" mass="41518">MALIFPRLARNFIRNGYFPTDAVTLARIMPALTLADPNRPVRLLDPCCGEGAALGELTASLAAQSTTSDVLRMFRTFGVEYDRERAWHAKDVLDTVTHTDVHDMFITARSMGLLFLNPPYGDVVSDKAQTGERQPDRLEKIFYLRTVPWLAFGGVLVLIVPHYVMDREFATMIARNFAHVDVFLAPDQTFKQLVLFGVKRRADGVDTALAARLARIHEGEMPPDLPENWTAEPYRIPSTTGEYAFMSTRIDAPQLEHELQRLQHATLWPQFAATFATKAVAPRRPLRDLSDWHLALALAAGQITGVVTGADGTRLLIRGDTIKQKEQEVQIEETDKGDIRTTILMRDRFVPTIAGIDFTPGPNLGRIVTIR</sequence>
<keyword evidence="4" id="KW-1185">Reference proteome</keyword>
<dbReference type="Pfam" id="PF19587">
    <property type="entry name" value="DUF6094"/>
    <property type="match status" value="1"/>
</dbReference>
<evidence type="ECO:0000313" key="4">
    <source>
        <dbReference type="Proteomes" id="UP001558535"/>
    </source>
</evidence>
<comment type="caution">
    <text evidence="3">The sequence shown here is derived from an EMBL/GenBank/DDBJ whole genome shotgun (WGS) entry which is preliminary data.</text>
</comment>
<dbReference type="Gene3D" id="3.40.50.150">
    <property type="entry name" value="Vaccinia Virus protein VP39"/>
    <property type="match status" value="1"/>
</dbReference>
<accession>A0ABV3WK10</accession>
<gene>
    <name evidence="3" type="ORF">AB3X84_26680</name>
</gene>
<dbReference type="InterPro" id="IPR029063">
    <property type="entry name" value="SAM-dependent_MTases_sf"/>
</dbReference>
<evidence type="ECO:0000259" key="2">
    <source>
        <dbReference type="Pfam" id="PF19587"/>
    </source>
</evidence>
<dbReference type="SUPFAM" id="SSF53335">
    <property type="entry name" value="S-adenosyl-L-methionine-dependent methyltransferases"/>
    <property type="match status" value="1"/>
</dbReference>
<dbReference type="PRINTS" id="PR00507">
    <property type="entry name" value="N12N6MTFRASE"/>
</dbReference>
<organism evidence="3 4">
    <name type="scientific">Paraburkholderia phenoliruptrix</name>
    <dbReference type="NCBI Taxonomy" id="252970"/>
    <lineage>
        <taxon>Bacteria</taxon>
        <taxon>Pseudomonadati</taxon>
        <taxon>Pseudomonadota</taxon>
        <taxon>Betaproteobacteria</taxon>
        <taxon>Burkholderiales</taxon>
        <taxon>Burkholderiaceae</taxon>
        <taxon>Paraburkholderia</taxon>
    </lineage>
</organism>
<keyword evidence="1" id="KW-0472">Membrane</keyword>